<organism evidence="2 3">
    <name type="scientific">Mucuna pruriens</name>
    <name type="common">Velvet bean</name>
    <name type="synonym">Dolichos pruriens</name>
    <dbReference type="NCBI Taxonomy" id="157652"/>
    <lineage>
        <taxon>Eukaryota</taxon>
        <taxon>Viridiplantae</taxon>
        <taxon>Streptophyta</taxon>
        <taxon>Embryophyta</taxon>
        <taxon>Tracheophyta</taxon>
        <taxon>Spermatophyta</taxon>
        <taxon>Magnoliopsida</taxon>
        <taxon>eudicotyledons</taxon>
        <taxon>Gunneridae</taxon>
        <taxon>Pentapetalae</taxon>
        <taxon>rosids</taxon>
        <taxon>fabids</taxon>
        <taxon>Fabales</taxon>
        <taxon>Fabaceae</taxon>
        <taxon>Papilionoideae</taxon>
        <taxon>50 kb inversion clade</taxon>
        <taxon>NPAAA clade</taxon>
        <taxon>indigoferoid/millettioid clade</taxon>
        <taxon>Phaseoleae</taxon>
        <taxon>Mucuna</taxon>
    </lineage>
</organism>
<dbReference type="InterPro" id="IPR043502">
    <property type="entry name" value="DNA/RNA_pol_sf"/>
</dbReference>
<evidence type="ECO:0000313" key="2">
    <source>
        <dbReference type="EMBL" id="RDY11219.1"/>
    </source>
</evidence>
<dbReference type="AlphaFoldDB" id="A0A371I868"/>
<dbReference type="STRING" id="157652.A0A371I868"/>
<dbReference type="SUPFAM" id="SSF56672">
    <property type="entry name" value="DNA/RNA polymerases"/>
    <property type="match status" value="1"/>
</dbReference>
<keyword evidence="3" id="KW-1185">Reference proteome</keyword>
<feature type="domain" description="Reverse transcriptase Ty1/copia-type" evidence="1">
    <location>
        <begin position="2"/>
        <end position="136"/>
    </location>
</feature>
<comment type="caution">
    <text evidence="2">The sequence shown here is derived from an EMBL/GenBank/DDBJ whole genome shotgun (WGS) entry which is preliminary data.</text>
</comment>
<name>A0A371I868_MUCPR</name>
<reference evidence="2" key="1">
    <citation type="submission" date="2018-05" db="EMBL/GenBank/DDBJ databases">
        <title>Draft genome of Mucuna pruriens seed.</title>
        <authorList>
            <person name="Nnadi N.E."/>
            <person name="Vos R."/>
            <person name="Hasami M.H."/>
            <person name="Devisetty U.K."/>
            <person name="Aguiy J.C."/>
        </authorList>
    </citation>
    <scope>NUCLEOTIDE SEQUENCE [LARGE SCALE GENOMIC DNA]</scope>
    <source>
        <strain evidence="2">JCA_2017</strain>
    </source>
</reference>
<proteinExistence type="predicted"/>
<accession>A0A371I868</accession>
<evidence type="ECO:0000259" key="1">
    <source>
        <dbReference type="Pfam" id="PF07727"/>
    </source>
</evidence>
<dbReference type="Pfam" id="PF07727">
    <property type="entry name" value="RVT_2"/>
    <property type="match status" value="1"/>
</dbReference>
<dbReference type="OrthoDB" id="1747567at2759"/>
<dbReference type="InterPro" id="IPR013103">
    <property type="entry name" value="RVT_2"/>
</dbReference>
<dbReference type="Proteomes" id="UP000257109">
    <property type="component" value="Unassembled WGS sequence"/>
</dbReference>
<evidence type="ECO:0000313" key="3">
    <source>
        <dbReference type="Proteomes" id="UP000257109"/>
    </source>
</evidence>
<sequence length="228" mass="26509">MEIPLGFYSHNEKNKVCRLKKVLYGLKQFPRVWFGRFSQVMIFLRYRKSQGDHTLFIKHSTDSKITLLLVYVDDMIVIGDDEIEKLILKEKKVEILPWIEVAYSKQGIVISQRKYVLDLLKEIGKLGCKTLGVPIEQNYRIGCKERKLIYLSYTRPDIAYDVSLGKAPLKHIEIDIHFIKEKLNSRLVVTTHVPTRLQVAYVFTKGIPIARFQEFNGKLGMIDIHSPT</sequence>
<protein>
    <recommendedName>
        <fullName evidence="1">Reverse transcriptase Ty1/copia-type domain-containing protein</fullName>
    </recommendedName>
</protein>
<gene>
    <name evidence="2" type="ORF">CR513_04153</name>
</gene>
<feature type="non-terminal residue" evidence="2">
    <location>
        <position position="1"/>
    </location>
</feature>
<dbReference type="EMBL" id="QJKJ01000684">
    <property type="protein sequence ID" value="RDY11219.1"/>
    <property type="molecule type" value="Genomic_DNA"/>
</dbReference>